<reference evidence="1" key="1">
    <citation type="journal article" date="2014" name="Int. J. Syst. Evol. Microbiol.">
        <title>Complete genome sequence of Corynebacterium casei LMG S-19264T (=DSM 44701T), isolated from a smear-ripened cheese.</title>
        <authorList>
            <consortium name="US DOE Joint Genome Institute (JGI-PGF)"/>
            <person name="Walter F."/>
            <person name="Albersmeier A."/>
            <person name="Kalinowski J."/>
            <person name="Ruckert C."/>
        </authorList>
    </citation>
    <scope>NUCLEOTIDE SEQUENCE</scope>
    <source>
        <strain evidence="1">CGMCC 1.15371</strain>
    </source>
</reference>
<dbReference type="AlphaFoldDB" id="A0A8J2YJU3"/>
<keyword evidence="2" id="KW-1185">Reference proteome</keyword>
<dbReference type="EMBL" id="BMIR01000014">
    <property type="protein sequence ID" value="GGE47626.1"/>
    <property type="molecule type" value="Genomic_DNA"/>
</dbReference>
<sequence length="202" mass="23554">MFTLTDRLEDEIEIEGEVYPLDLSFDVVLRFFDLMDDDIFFDTEKIDISFQMFVLADIDFDFETKYKVVQTIVETFIVDKEDSPSSDSSGGDNKKLYDLKQDAEYIYASFMQEYGIDLIDMQGELRWEKFIALLGGLRDKTKFKEIIGIRGAKLPSGKEMADERKRLRELKQIYALKKDQKTKEQELNDMFNILSGGKKDGH</sequence>
<evidence type="ECO:0000313" key="2">
    <source>
        <dbReference type="Proteomes" id="UP000628775"/>
    </source>
</evidence>
<protein>
    <recommendedName>
        <fullName evidence="3">Bacteriophage Gp15 protein</fullName>
    </recommendedName>
</protein>
<dbReference type="Pfam" id="PF06854">
    <property type="entry name" value="Phage_Gp15"/>
    <property type="match status" value="1"/>
</dbReference>
<comment type="caution">
    <text evidence="1">The sequence shown here is derived from an EMBL/GenBank/DDBJ whole genome shotgun (WGS) entry which is preliminary data.</text>
</comment>
<dbReference type="RefSeq" id="WP_188695352.1">
    <property type="nucleotide sequence ID" value="NZ_BMIR01000014.1"/>
</dbReference>
<accession>A0A8J2YJU3</accession>
<reference evidence="1" key="2">
    <citation type="submission" date="2020-09" db="EMBL/GenBank/DDBJ databases">
        <authorList>
            <person name="Sun Q."/>
            <person name="Zhou Y."/>
        </authorList>
    </citation>
    <scope>NUCLEOTIDE SEQUENCE</scope>
    <source>
        <strain evidence="1">CGMCC 1.15371</strain>
    </source>
</reference>
<dbReference type="InterPro" id="IPR009660">
    <property type="entry name" value="Phage_A500_Gp15"/>
</dbReference>
<gene>
    <name evidence="1" type="ORF">GCM10011391_28010</name>
</gene>
<name>A0A8J2YJU3_9BACL</name>
<proteinExistence type="predicted"/>
<organism evidence="1 2">
    <name type="scientific">Pullulanibacillus camelliae</name>
    <dbReference type="NCBI Taxonomy" id="1707096"/>
    <lineage>
        <taxon>Bacteria</taxon>
        <taxon>Bacillati</taxon>
        <taxon>Bacillota</taxon>
        <taxon>Bacilli</taxon>
        <taxon>Bacillales</taxon>
        <taxon>Sporolactobacillaceae</taxon>
        <taxon>Pullulanibacillus</taxon>
    </lineage>
</organism>
<evidence type="ECO:0008006" key="3">
    <source>
        <dbReference type="Google" id="ProtNLM"/>
    </source>
</evidence>
<evidence type="ECO:0000313" key="1">
    <source>
        <dbReference type="EMBL" id="GGE47626.1"/>
    </source>
</evidence>
<dbReference type="Proteomes" id="UP000628775">
    <property type="component" value="Unassembled WGS sequence"/>
</dbReference>